<keyword evidence="6" id="KW-0460">Magnesium</keyword>
<comment type="cofactor">
    <cofactor evidence="6">
        <name>Mg(2+)</name>
        <dbReference type="ChEBI" id="CHEBI:18420"/>
    </cofactor>
</comment>
<keyword evidence="4 6" id="KW-0501">Molybdenum cofactor biosynthesis</keyword>
<dbReference type="InterPro" id="IPR036135">
    <property type="entry name" value="MoeA_linker/N_sf"/>
</dbReference>
<dbReference type="InterPro" id="IPR001453">
    <property type="entry name" value="MoaB/Mog_dom"/>
</dbReference>
<comment type="similarity">
    <text evidence="3 6">Belongs to the MoeA family.</text>
</comment>
<gene>
    <name evidence="10" type="ORF">QRO08_11320</name>
</gene>
<dbReference type="InterPro" id="IPR038987">
    <property type="entry name" value="MoeA-like"/>
</dbReference>
<dbReference type="SUPFAM" id="SSF63882">
    <property type="entry name" value="MoeA N-terminal region -like"/>
    <property type="match status" value="1"/>
</dbReference>
<keyword evidence="6" id="KW-0500">Molybdenum</keyword>
<evidence type="ECO:0000256" key="7">
    <source>
        <dbReference type="SAM" id="MobiDB-lite"/>
    </source>
</evidence>
<evidence type="ECO:0000256" key="2">
    <source>
        <dbReference type="ARBA" id="ARBA00005046"/>
    </source>
</evidence>
<dbReference type="Pfam" id="PF03453">
    <property type="entry name" value="MoeA_N"/>
    <property type="match status" value="1"/>
</dbReference>
<feature type="domain" description="MoaB/Mog" evidence="9">
    <location>
        <begin position="211"/>
        <end position="362"/>
    </location>
</feature>
<comment type="catalytic activity">
    <reaction evidence="5">
        <text>adenylyl-molybdopterin + molybdate = Mo-molybdopterin + AMP + H(+)</text>
        <dbReference type="Rhea" id="RHEA:35047"/>
        <dbReference type="ChEBI" id="CHEBI:15378"/>
        <dbReference type="ChEBI" id="CHEBI:36264"/>
        <dbReference type="ChEBI" id="CHEBI:62727"/>
        <dbReference type="ChEBI" id="CHEBI:71302"/>
        <dbReference type="ChEBI" id="CHEBI:456215"/>
        <dbReference type="EC" id="2.10.1.1"/>
    </reaction>
</comment>
<dbReference type="EC" id="2.10.1.1" evidence="6"/>
<organism evidence="10 11">
    <name type="scientific">Paracidovorax citrulli</name>
    <name type="common">Acidovorax citrulli</name>
    <dbReference type="NCBI Taxonomy" id="80869"/>
    <lineage>
        <taxon>Bacteria</taxon>
        <taxon>Pseudomonadati</taxon>
        <taxon>Pseudomonadota</taxon>
        <taxon>Betaproteobacteria</taxon>
        <taxon>Burkholderiales</taxon>
        <taxon>Comamonadaceae</taxon>
        <taxon>Paracidovorax</taxon>
    </lineage>
</organism>
<dbReference type="PANTHER" id="PTHR10192">
    <property type="entry name" value="MOLYBDOPTERIN BIOSYNTHESIS PROTEIN"/>
    <property type="match status" value="1"/>
</dbReference>
<evidence type="ECO:0000256" key="6">
    <source>
        <dbReference type="RuleBase" id="RU365090"/>
    </source>
</evidence>
<evidence type="ECO:0000313" key="11">
    <source>
        <dbReference type="Proteomes" id="UP001242732"/>
    </source>
</evidence>
<dbReference type="Pfam" id="PF03454">
    <property type="entry name" value="MoeA_C"/>
    <property type="match status" value="1"/>
</dbReference>
<keyword evidence="8" id="KW-1133">Transmembrane helix</keyword>
<dbReference type="InterPro" id="IPR036425">
    <property type="entry name" value="MoaB/Mog-like_dom_sf"/>
</dbReference>
<dbReference type="EMBL" id="CP127363">
    <property type="protein sequence ID" value="WIY51115.1"/>
    <property type="molecule type" value="Genomic_DNA"/>
</dbReference>
<keyword evidence="6" id="KW-0808">Transferase</keyword>
<dbReference type="Gene3D" id="2.170.190.11">
    <property type="entry name" value="Molybdopterin biosynthesis moea protein, domain 3"/>
    <property type="match status" value="1"/>
</dbReference>
<proteinExistence type="inferred from homology"/>
<dbReference type="Proteomes" id="UP001242732">
    <property type="component" value="Chromosome"/>
</dbReference>
<dbReference type="SMART" id="SM00852">
    <property type="entry name" value="MoCF_biosynth"/>
    <property type="match status" value="1"/>
</dbReference>
<dbReference type="Gene3D" id="2.40.340.10">
    <property type="entry name" value="MoeA, C-terminal, domain IV"/>
    <property type="match status" value="1"/>
</dbReference>
<dbReference type="CDD" id="cd00887">
    <property type="entry name" value="MoeA"/>
    <property type="match status" value="1"/>
</dbReference>
<dbReference type="InterPro" id="IPR005111">
    <property type="entry name" value="MoeA_C_domain_IV"/>
</dbReference>
<feature type="transmembrane region" description="Helical" evidence="8">
    <location>
        <begin position="335"/>
        <end position="356"/>
    </location>
</feature>
<dbReference type="NCBIfam" id="TIGR00177">
    <property type="entry name" value="molyb_syn"/>
    <property type="match status" value="1"/>
</dbReference>
<evidence type="ECO:0000256" key="4">
    <source>
        <dbReference type="ARBA" id="ARBA00023150"/>
    </source>
</evidence>
<keyword evidence="11" id="KW-1185">Reference proteome</keyword>
<dbReference type="NCBIfam" id="NF045515">
    <property type="entry name" value="Glp_gephyrin"/>
    <property type="match status" value="1"/>
</dbReference>
<comment type="pathway">
    <text evidence="2 6">Cofactor biosynthesis; molybdopterin biosynthesis.</text>
</comment>
<evidence type="ECO:0000256" key="1">
    <source>
        <dbReference type="ARBA" id="ARBA00002901"/>
    </source>
</evidence>
<dbReference type="InterPro" id="IPR005110">
    <property type="entry name" value="MoeA_linker/N"/>
</dbReference>
<protein>
    <recommendedName>
        <fullName evidence="6">Molybdopterin molybdenumtransferase</fullName>
        <ecNumber evidence="6">2.10.1.1</ecNumber>
    </recommendedName>
</protein>
<reference evidence="10 11" key="1">
    <citation type="submission" date="2023-06" db="EMBL/GenBank/DDBJ databases">
        <authorList>
            <person name="Ham H."/>
            <person name="Park D.S."/>
        </authorList>
    </citation>
    <scope>NUCLEOTIDE SEQUENCE [LARGE SCALE GENOMIC DNA]</scope>
    <source>
        <strain evidence="10 11">KACC 17005</strain>
    </source>
</reference>
<keyword evidence="6" id="KW-0479">Metal-binding</keyword>
<dbReference type="Gene3D" id="3.40.980.10">
    <property type="entry name" value="MoaB/Mog-like domain"/>
    <property type="match status" value="1"/>
</dbReference>
<dbReference type="Gene3D" id="3.90.105.10">
    <property type="entry name" value="Molybdopterin biosynthesis moea protein, domain 2"/>
    <property type="match status" value="1"/>
</dbReference>
<evidence type="ECO:0000256" key="3">
    <source>
        <dbReference type="ARBA" id="ARBA00010763"/>
    </source>
</evidence>
<dbReference type="InterPro" id="IPR036688">
    <property type="entry name" value="MoeA_C_domain_IV_sf"/>
</dbReference>
<evidence type="ECO:0000259" key="9">
    <source>
        <dbReference type="SMART" id="SM00852"/>
    </source>
</evidence>
<dbReference type="PANTHER" id="PTHR10192:SF5">
    <property type="entry name" value="GEPHYRIN"/>
    <property type="match status" value="1"/>
</dbReference>
<accession>A0ABY9AW26</accession>
<keyword evidence="8" id="KW-0812">Transmembrane</keyword>
<keyword evidence="8" id="KW-0472">Membrane</keyword>
<evidence type="ECO:0000256" key="8">
    <source>
        <dbReference type="SAM" id="Phobius"/>
    </source>
</evidence>
<feature type="compositionally biased region" description="Pro residues" evidence="7">
    <location>
        <begin position="9"/>
        <end position="20"/>
    </location>
</feature>
<dbReference type="SUPFAM" id="SSF53218">
    <property type="entry name" value="Molybdenum cofactor biosynthesis proteins"/>
    <property type="match status" value="1"/>
</dbReference>
<dbReference type="Pfam" id="PF00994">
    <property type="entry name" value="MoCF_biosynth"/>
    <property type="match status" value="1"/>
</dbReference>
<dbReference type="SUPFAM" id="SSF63867">
    <property type="entry name" value="MoeA C-terminal domain-like"/>
    <property type="match status" value="1"/>
</dbReference>
<feature type="region of interest" description="Disordered" evidence="7">
    <location>
        <begin position="1"/>
        <end position="22"/>
    </location>
</feature>
<name>A0ABY9AW26_PARCI</name>
<evidence type="ECO:0000313" key="10">
    <source>
        <dbReference type="EMBL" id="WIY51115.1"/>
    </source>
</evidence>
<comment type="function">
    <text evidence="1 6">Catalyzes the insertion of molybdate into adenylated molybdopterin with the concomitant release of AMP.</text>
</comment>
<sequence length="451" mass="47015">MSPMTFRPGHPPPPSTPPATAPAATVAHDLPVDAVHERLAALAEPVRGIEQVGIFAALDRILAEDVVSPMDVPPHDNSAMDGFAFDGAALVDGQPLTLQVAGTVLAGHRWQGCLGPGQCLRIMTGAVMPHGADTVIPQEAALTASPAGGMEHITIPPGAVRRGDHRRCAGEDLARGRTALARGTRLAPAALGLLASLGQATVPVVRRLRVAFFSTGDEILSLGTPWREGAVYDSNRYTLFGLLARMGVEPIDLGAVPDEPQALESTLRAAAARADAIVTSGGVSTGVADHTRTLLDHLGQVEFWRIAMRPGRPMAAGRIPRPEGAASSEAGADGAAVLFALPGNPVAAMVAFLVFVRPALWRMMGCEPMAPPALRALAAEPLHKRPGRTEYQRGIVFQDADGALRVRTTGPQGSGLLSSMVQAHGLILLPHARGPVAVGEPVDVLLFDGML</sequence>
<evidence type="ECO:0000256" key="5">
    <source>
        <dbReference type="ARBA" id="ARBA00047317"/>
    </source>
</evidence>